<keyword evidence="5" id="KW-1185">Reference proteome</keyword>
<proteinExistence type="inferred from homology"/>
<evidence type="ECO:0000313" key="5">
    <source>
        <dbReference type="Proteomes" id="UP000183371"/>
    </source>
</evidence>
<dbReference type="InterPro" id="IPR026045">
    <property type="entry name" value="Ferric-bd"/>
</dbReference>
<evidence type="ECO:0000256" key="1">
    <source>
        <dbReference type="ARBA" id="ARBA00008520"/>
    </source>
</evidence>
<protein>
    <submittedName>
        <fullName evidence="4">Iron(III) transport system substrate-binding protein</fullName>
    </submittedName>
</protein>
<dbReference type="Pfam" id="PF13343">
    <property type="entry name" value="SBP_bac_6"/>
    <property type="match status" value="1"/>
</dbReference>
<keyword evidence="2" id="KW-0732">Signal</keyword>
<keyword evidence="3" id="KW-0479">Metal-binding</keyword>
<name>A0A1I7CL32_9HYPH</name>
<dbReference type="AlphaFoldDB" id="A0A1I7CL32"/>
<comment type="similarity">
    <text evidence="1">Belongs to the bacterial solute-binding protein 1 family.</text>
</comment>
<evidence type="ECO:0000256" key="2">
    <source>
        <dbReference type="ARBA" id="ARBA00022729"/>
    </source>
</evidence>
<dbReference type="CDD" id="cd13542">
    <property type="entry name" value="PBP2_FutA1_ilke"/>
    <property type="match status" value="1"/>
</dbReference>
<evidence type="ECO:0000256" key="3">
    <source>
        <dbReference type="PIRSR" id="PIRSR002825-1"/>
    </source>
</evidence>
<gene>
    <name evidence="4" type="ORF">SAMN05444141_106101</name>
</gene>
<dbReference type="PANTHER" id="PTHR30006:SF15">
    <property type="entry name" value="IRON-UTILIZATION PERIPLASMIC PROTEIN"/>
    <property type="match status" value="1"/>
</dbReference>
<feature type="binding site" evidence="3">
    <location>
        <position position="224"/>
    </location>
    <ligand>
        <name>Fe cation</name>
        <dbReference type="ChEBI" id="CHEBI:24875"/>
    </ligand>
</feature>
<dbReference type="Gene3D" id="3.40.190.10">
    <property type="entry name" value="Periplasmic binding protein-like II"/>
    <property type="match status" value="2"/>
</dbReference>
<dbReference type="SUPFAM" id="SSF53850">
    <property type="entry name" value="Periplasmic binding protein-like II"/>
    <property type="match status" value="1"/>
</dbReference>
<dbReference type="RefSeq" id="WP_054784704.1">
    <property type="nucleotide sequence ID" value="NZ_FPBD01000006.1"/>
</dbReference>
<evidence type="ECO:0000313" key="4">
    <source>
        <dbReference type="EMBL" id="SFU00104.1"/>
    </source>
</evidence>
<sequence>MKTLLKGIGLSVAGFALGTTGLVASAQAEGEVNIYSYRQPELIKPLLDAFTEKTGVKTNVVFAKKGLGERMKAEGKNSPADILLSVDIGRLQGAKDLGVTQAVENDSINGNIPANLRDAEGHWFGLTTRARVIYASKDRVAQDSITYEELADPKWKGRICTRSGQHVYSIGLFASMVAHKGDAEAQKWLEAVRDNLARKPTGNDRAQVKSIFAGECDISLGNTYYMGKMQTNEKDPEQKDWANSVRILFPNSADRGTHVNISGMVLAKHAPNKDNAVKLMEFLASGDAQAIYAAQNFEYPVKPGVEPSELVASWGTFKADPISLNEIAAKRAKASELVDVVGFDNGPSS</sequence>
<reference evidence="5" key="1">
    <citation type="submission" date="2016-10" db="EMBL/GenBank/DDBJ databases">
        <authorList>
            <person name="Varghese N."/>
            <person name="Submissions S."/>
        </authorList>
    </citation>
    <scope>NUCLEOTIDE SEQUENCE [LARGE SCALE GENOMIC DNA]</scope>
    <source>
        <strain evidence="5">DSM 17465</strain>
    </source>
</reference>
<dbReference type="Proteomes" id="UP000183371">
    <property type="component" value="Unassembled WGS sequence"/>
</dbReference>
<dbReference type="PANTHER" id="PTHR30006">
    <property type="entry name" value="THIAMINE-BINDING PERIPLASMIC PROTEIN-RELATED"/>
    <property type="match status" value="1"/>
</dbReference>
<dbReference type="GO" id="GO:0030288">
    <property type="term" value="C:outer membrane-bounded periplasmic space"/>
    <property type="evidence" value="ECO:0007669"/>
    <property type="project" value="TreeGrafter"/>
</dbReference>
<organism evidence="4 5">
    <name type="scientific">Pseudovibrio denitrificans</name>
    <dbReference type="NCBI Taxonomy" id="258256"/>
    <lineage>
        <taxon>Bacteria</taxon>
        <taxon>Pseudomonadati</taxon>
        <taxon>Pseudomonadota</taxon>
        <taxon>Alphaproteobacteria</taxon>
        <taxon>Hyphomicrobiales</taxon>
        <taxon>Stappiaceae</taxon>
        <taxon>Pseudovibrio</taxon>
    </lineage>
</organism>
<accession>A0A1I7CL32</accession>
<feature type="binding site" evidence="3">
    <location>
        <position position="225"/>
    </location>
    <ligand>
        <name>Fe cation</name>
        <dbReference type="ChEBI" id="CHEBI:24875"/>
    </ligand>
</feature>
<dbReference type="GO" id="GO:0046872">
    <property type="term" value="F:metal ion binding"/>
    <property type="evidence" value="ECO:0007669"/>
    <property type="project" value="UniProtKB-KW"/>
</dbReference>
<dbReference type="EMBL" id="FPBD01000006">
    <property type="protein sequence ID" value="SFU00104.1"/>
    <property type="molecule type" value="Genomic_DNA"/>
</dbReference>
<dbReference type="PIRSF" id="PIRSF002825">
    <property type="entry name" value="CfbpA"/>
    <property type="match status" value="1"/>
</dbReference>
<keyword evidence="3" id="KW-0408">Iron</keyword>